<evidence type="ECO:0000256" key="2">
    <source>
        <dbReference type="ARBA" id="ARBA00022801"/>
    </source>
</evidence>
<dbReference type="NCBIfam" id="TIGR01428">
    <property type="entry name" value="HAD_type_II"/>
    <property type="match status" value="1"/>
</dbReference>
<dbReference type="SUPFAM" id="SSF56784">
    <property type="entry name" value="HAD-like"/>
    <property type="match status" value="1"/>
</dbReference>
<dbReference type="PANTHER" id="PTHR43316">
    <property type="entry name" value="HYDROLASE, HALOACID DELAHOGENASE-RELATED"/>
    <property type="match status" value="1"/>
</dbReference>
<evidence type="ECO:0000256" key="3">
    <source>
        <dbReference type="RuleBase" id="RU368077"/>
    </source>
</evidence>
<accession>A0A0P7ICU7</accession>
<dbReference type="InterPro" id="IPR051540">
    <property type="entry name" value="S-2-haloacid_dehalogenase"/>
</dbReference>
<dbReference type="SFLD" id="SFLDG01129">
    <property type="entry name" value="C1.5:_HAD__Beta-PGM__Phosphata"/>
    <property type="match status" value="1"/>
</dbReference>
<dbReference type="PRINTS" id="PR00413">
    <property type="entry name" value="HADHALOGNASE"/>
</dbReference>
<dbReference type="PANTHER" id="PTHR43316:SF3">
    <property type="entry name" value="HALOACID DEHALOGENASE, TYPE II (AFU_ORTHOLOGUE AFUA_2G07750)-RELATED"/>
    <property type="match status" value="1"/>
</dbReference>
<dbReference type="Gene3D" id="3.40.50.1000">
    <property type="entry name" value="HAD superfamily/HAD-like"/>
    <property type="match status" value="1"/>
</dbReference>
<dbReference type="Gene3D" id="1.10.150.240">
    <property type="entry name" value="Putative phosphatase, domain 2"/>
    <property type="match status" value="1"/>
</dbReference>
<dbReference type="SFLD" id="SFLDG01135">
    <property type="entry name" value="C1.5.6:_HAD__Beta-PGM__Phospha"/>
    <property type="match status" value="1"/>
</dbReference>
<dbReference type="Proteomes" id="UP000050471">
    <property type="component" value="Unassembled WGS sequence"/>
</dbReference>
<dbReference type="EMBL" id="LKBA01000024">
    <property type="protein sequence ID" value="KPN61788.1"/>
    <property type="molecule type" value="Genomic_DNA"/>
</dbReference>
<comment type="catalytic activity">
    <reaction evidence="3">
        <text>an (S)-2-haloacid + H2O = a (2R)-2-hydroxycarboxylate + a halide anion + H(+)</text>
        <dbReference type="Rhea" id="RHEA:11192"/>
        <dbReference type="ChEBI" id="CHEBI:15377"/>
        <dbReference type="ChEBI" id="CHEBI:15378"/>
        <dbReference type="ChEBI" id="CHEBI:16042"/>
        <dbReference type="ChEBI" id="CHEBI:58314"/>
        <dbReference type="ChEBI" id="CHEBI:137405"/>
        <dbReference type="EC" id="3.8.1.2"/>
    </reaction>
</comment>
<dbReference type="AlphaFoldDB" id="A0A0P7ICU7"/>
<reference evidence="4 5" key="1">
    <citation type="submission" date="2015-09" db="EMBL/GenBank/DDBJ databases">
        <title>Draft genome sequence of Aliiroseovarius crassostreae CV919-312TSm, the causative agent of Roseovarius Oyster Disease (formerly Juvenile Oyster Disease).</title>
        <authorList>
            <person name="Kessner L."/>
            <person name="Spinard E."/>
            <person name="Nelson D."/>
        </authorList>
    </citation>
    <scope>NUCLEOTIDE SEQUENCE [LARGE SCALE GENOMIC DNA]</scope>
    <source>
        <strain evidence="4 5">CV919-312</strain>
    </source>
</reference>
<proteinExistence type="inferred from homology"/>
<comment type="similarity">
    <text evidence="1 3">Belongs to the HAD-like hydrolase superfamily. S-2-haloalkanoic acid dehalogenase family.</text>
</comment>
<dbReference type="InterPro" id="IPR023198">
    <property type="entry name" value="PGP-like_dom2"/>
</dbReference>
<protein>
    <recommendedName>
        <fullName evidence="3">(S)-2-haloacid dehalogenase</fullName>
        <ecNumber evidence="3">3.8.1.2</ecNumber>
    </recommendedName>
    <alternativeName>
        <fullName evidence="3">2-haloalkanoic acid dehalogenase</fullName>
    </alternativeName>
    <alternativeName>
        <fullName evidence="3">Halocarboxylic acid halidohydrolase</fullName>
    </alternativeName>
    <alternativeName>
        <fullName evidence="3">L-2-haloacid dehalogenase</fullName>
    </alternativeName>
</protein>
<dbReference type="GO" id="GO:0018784">
    <property type="term" value="F:(S)-2-haloacid dehalogenase activity"/>
    <property type="evidence" value="ECO:0007669"/>
    <property type="project" value="UniProtKB-UniRule"/>
</dbReference>
<evidence type="ECO:0000256" key="1">
    <source>
        <dbReference type="ARBA" id="ARBA00008106"/>
    </source>
</evidence>
<gene>
    <name evidence="4" type="ORF">AKJ29_04095</name>
</gene>
<evidence type="ECO:0000313" key="4">
    <source>
        <dbReference type="EMBL" id="KPN61788.1"/>
    </source>
</evidence>
<dbReference type="SFLD" id="SFLDF00045">
    <property type="entry name" value="2-haloacid_dehalogenase"/>
    <property type="match status" value="1"/>
</dbReference>
<dbReference type="EC" id="3.8.1.2" evidence="3"/>
<organism evidence="4 5">
    <name type="scientific">Aliiroseovarius crassostreae</name>
    <dbReference type="NCBI Taxonomy" id="154981"/>
    <lineage>
        <taxon>Bacteria</taxon>
        <taxon>Pseudomonadati</taxon>
        <taxon>Pseudomonadota</taxon>
        <taxon>Alphaproteobacteria</taxon>
        <taxon>Rhodobacterales</taxon>
        <taxon>Paracoccaceae</taxon>
        <taxon>Aliiroseovarius</taxon>
    </lineage>
</organism>
<dbReference type="SFLD" id="SFLDS00003">
    <property type="entry name" value="Haloacid_Dehalogenase"/>
    <property type="match status" value="1"/>
</dbReference>
<dbReference type="InterPro" id="IPR036412">
    <property type="entry name" value="HAD-like_sf"/>
</dbReference>
<dbReference type="CDD" id="cd02588">
    <property type="entry name" value="HAD_L2-DEX"/>
    <property type="match status" value="1"/>
</dbReference>
<name>A0A0P7ICU7_9RHOB</name>
<dbReference type="InterPro" id="IPR023214">
    <property type="entry name" value="HAD_sf"/>
</dbReference>
<dbReference type="OrthoDB" id="7989657at2"/>
<keyword evidence="2 3" id="KW-0378">Hydrolase</keyword>
<dbReference type="STRING" id="154981.AKJ29_04095"/>
<comment type="caution">
    <text evidence="4">The sequence shown here is derived from an EMBL/GenBank/DDBJ whole genome shotgun (WGS) entry which is preliminary data.</text>
</comment>
<evidence type="ECO:0000313" key="5">
    <source>
        <dbReference type="Proteomes" id="UP000050471"/>
    </source>
</evidence>
<dbReference type="RefSeq" id="WP_055192822.1">
    <property type="nucleotide sequence ID" value="NZ_FPBS01000003.1"/>
</dbReference>
<comment type="function">
    <text evidence="3">Catalyzes the hydrolytic dehalogenation of small (S)-2-haloalkanoic acids to yield the corresponding (R)-2-hydroxyalkanoic acids.</text>
</comment>
<dbReference type="NCBIfam" id="TIGR01493">
    <property type="entry name" value="HAD-SF-IA-v2"/>
    <property type="match status" value="1"/>
</dbReference>
<keyword evidence="5" id="KW-1185">Reference proteome</keyword>
<dbReference type="InterPro" id="IPR006328">
    <property type="entry name" value="2-HAD"/>
</dbReference>
<sequence>MPQKIKAVIFDAYGTLFDVFSIAKLAEDLFPGKGQEMAQIWRDKQIEYTRLRTLSNRHADFRKVTQDALVYTCALLDLDLATDARNQLMGQYDRLAAFTENRSVLLELKAEGIPLAILSNGTADMLQRVTQNAGFSDLFDHVLSVESVGRFKTAPETYQLGPDAFDLPAENILFVSSNCWDACGATWFGYQTIWLNRYGLPLEQLDVTPHHTGASLKDVAEIVANQS</sequence>
<dbReference type="Pfam" id="PF00702">
    <property type="entry name" value="Hydrolase"/>
    <property type="match status" value="1"/>
</dbReference>
<dbReference type="InterPro" id="IPR006439">
    <property type="entry name" value="HAD-SF_hydro_IA"/>
</dbReference>